<sequence length="347" mass="36702">MNALTNRGVLAALGAAVLFGAGTPAVKLLLEHASPWLLAGILYLGSGIGLLAYRLVTRAPSVALRRSELGWLAGAVISGGMVGPLLLMTGLSGMTASDASLLLNAEGVLTAVLAWFVFKENFDRRIALGMVAIVAGAIVLSWPSSTGTTSLWPSLAIIGACLCWAIDNNLTRKVSVADASFVAMVKGLAAGATNLVLALATGIEWPSPAVISIGAVIGFLSYGSSLVLFVVALRNLGTARTGAYFSVAPFFGALLAILFLGEATSLRLLVAGLLMAIGVWLHLTEAHGHEHTHEVLEHSHEHEHDAHHQHVHADGVNPMGKHVHWHRHEPLTHSHEHFPDVHHQHQH</sequence>
<evidence type="ECO:0000256" key="1">
    <source>
        <dbReference type="ARBA" id="ARBA00004141"/>
    </source>
</evidence>
<dbReference type="RefSeq" id="WP_184710290.1">
    <property type="nucleotide sequence ID" value="NZ_JACHKZ010000024.1"/>
</dbReference>
<keyword evidence="9" id="KW-1185">Reference proteome</keyword>
<gene>
    <name evidence="8" type="ORF">HNP33_003280</name>
</gene>
<feature type="transmembrane region" description="Helical" evidence="6">
    <location>
        <begin position="150"/>
        <end position="167"/>
    </location>
</feature>
<evidence type="ECO:0000256" key="5">
    <source>
        <dbReference type="ARBA" id="ARBA00023136"/>
    </source>
</evidence>
<feature type="transmembrane region" description="Helical" evidence="6">
    <location>
        <begin position="266"/>
        <end position="283"/>
    </location>
</feature>
<keyword evidence="4 6" id="KW-1133">Transmembrane helix</keyword>
<keyword evidence="3 6" id="KW-0812">Transmembrane</keyword>
<organism evidence="8 9">
    <name type="scientific">Comamonas odontotermitis</name>
    <dbReference type="NCBI Taxonomy" id="379895"/>
    <lineage>
        <taxon>Bacteria</taxon>
        <taxon>Pseudomonadati</taxon>
        <taxon>Pseudomonadota</taxon>
        <taxon>Betaproteobacteria</taxon>
        <taxon>Burkholderiales</taxon>
        <taxon>Comamonadaceae</taxon>
        <taxon>Comamonas</taxon>
    </lineage>
</organism>
<comment type="similarity">
    <text evidence="2">Belongs to the EamA transporter family.</text>
</comment>
<proteinExistence type="inferred from homology"/>
<dbReference type="EMBL" id="JACHKZ010000024">
    <property type="protein sequence ID" value="MBB6579170.1"/>
    <property type="molecule type" value="Genomic_DNA"/>
</dbReference>
<evidence type="ECO:0000256" key="2">
    <source>
        <dbReference type="ARBA" id="ARBA00007362"/>
    </source>
</evidence>
<feature type="transmembrane region" description="Helical" evidence="6">
    <location>
        <begin position="68"/>
        <end position="87"/>
    </location>
</feature>
<dbReference type="InterPro" id="IPR037185">
    <property type="entry name" value="EmrE-like"/>
</dbReference>
<evidence type="ECO:0000256" key="3">
    <source>
        <dbReference type="ARBA" id="ARBA00022692"/>
    </source>
</evidence>
<dbReference type="InterPro" id="IPR050638">
    <property type="entry name" value="AA-Vitamin_Transporters"/>
</dbReference>
<dbReference type="InterPro" id="IPR000620">
    <property type="entry name" value="EamA_dom"/>
</dbReference>
<dbReference type="Proteomes" id="UP000562492">
    <property type="component" value="Unassembled WGS sequence"/>
</dbReference>
<feature type="transmembrane region" description="Helical" evidence="6">
    <location>
        <begin position="209"/>
        <end position="231"/>
    </location>
</feature>
<comment type="caution">
    <text evidence="8">The sequence shown here is derived from an EMBL/GenBank/DDBJ whole genome shotgun (WGS) entry which is preliminary data.</text>
</comment>
<reference evidence="8 9" key="1">
    <citation type="submission" date="2020-08" db="EMBL/GenBank/DDBJ databases">
        <title>Functional genomics of gut bacteria from endangered species of beetles.</title>
        <authorList>
            <person name="Carlos-Shanley C."/>
        </authorList>
    </citation>
    <scope>NUCLEOTIDE SEQUENCE [LARGE SCALE GENOMIC DNA]</scope>
    <source>
        <strain evidence="8 9">S00124</strain>
    </source>
</reference>
<feature type="transmembrane region" description="Helical" evidence="6">
    <location>
        <begin position="99"/>
        <end position="118"/>
    </location>
</feature>
<dbReference type="Pfam" id="PF00892">
    <property type="entry name" value="EamA"/>
    <property type="match status" value="2"/>
</dbReference>
<dbReference type="PANTHER" id="PTHR32322:SF2">
    <property type="entry name" value="EAMA DOMAIN-CONTAINING PROTEIN"/>
    <property type="match status" value="1"/>
</dbReference>
<feature type="transmembrane region" description="Helical" evidence="6">
    <location>
        <begin position="35"/>
        <end position="56"/>
    </location>
</feature>
<evidence type="ECO:0000259" key="7">
    <source>
        <dbReference type="Pfam" id="PF00892"/>
    </source>
</evidence>
<accession>A0ABR6RJ17</accession>
<protein>
    <submittedName>
        <fullName evidence="8">Drug/metabolite transporter (DMT)-like permease</fullName>
    </submittedName>
</protein>
<feature type="domain" description="EamA" evidence="7">
    <location>
        <begin position="7"/>
        <end position="141"/>
    </location>
</feature>
<feature type="transmembrane region" description="Helical" evidence="6">
    <location>
        <begin position="243"/>
        <end position="260"/>
    </location>
</feature>
<feature type="domain" description="EamA" evidence="7">
    <location>
        <begin position="154"/>
        <end position="282"/>
    </location>
</feature>
<evidence type="ECO:0000256" key="6">
    <source>
        <dbReference type="SAM" id="Phobius"/>
    </source>
</evidence>
<evidence type="ECO:0000313" key="9">
    <source>
        <dbReference type="Proteomes" id="UP000562492"/>
    </source>
</evidence>
<evidence type="ECO:0000313" key="8">
    <source>
        <dbReference type="EMBL" id="MBB6579170.1"/>
    </source>
</evidence>
<feature type="transmembrane region" description="Helical" evidence="6">
    <location>
        <begin position="179"/>
        <end position="203"/>
    </location>
</feature>
<name>A0ABR6RJ17_9BURK</name>
<feature type="transmembrane region" description="Helical" evidence="6">
    <location>
        <begin position="125"/>
        <end position="144"/>
    </location>
</feature>
<evidence type="ECO:0000256" key="4">
    <source>
        <dbReference type="ARBA" id="ARBA00022989"/>
    </source>
</evidence>
<dbReference type="PANTHER" id="PTHR32322">
    <property type="entry name" value="INNER MEMBRANE TRANSPORTER"/>
    <property type="match status" value="1"/>
</dbReference>
<comment type="subcellular location">
    <subcellularLocation>
        <location evidence="1">Membrane</location>
        <topology evidence="1">Multi-pass membrane protein</topology>
    </subcellularLocation>
</comment>
<keyword evidence="5 6" id="KW-0472">Membrane</keyword>
<dbReference type="SUPFAM" id="SSF103481">
    <property type="entry name" value="Multidrug resistance efflux transporter EmrE"/>
    <property type="match status" value="2"/>
</dbReference>